<dbReference type="AlphaFoldDB" id="E7RMN1"/>
<evidence type="ECO:0000313" key="1">
    <source>
        <dbReference type="EMBL" id="EFZ38012.1"/>
    </source>
</evidence>
<protein>
    <submittedName>
        <fullName evidence="1">Uncharacterized protein</fullName>
    </submittedName>
</protein>
<name>E7RMN1_9BACT</name>
<reference evidence="1" key="1">
    <citation type="submission" date="2011-01" db="EMBL/GenBank/DDBJ databases">
        <authorList>
            <person name="Muzny D."/>
            <person name="Qin X."/>
            <person name="Buhay C."/>
            <person name="Dugan-Rocha S."/>
            <person name="Ding Y."/>
            <person name="Chen G."/>
            <person name="Hawes A."/>
            <person name="Holder M."/>
            <person name="Jhangiani S."/>
            <person name="Johnson A."/>
            <person name="Khan Z."/>
            <person name="Li Z."/>
            <person name="Liu W."/>
            <person name="Liu X."/>
            <person name="Perez L."/>
            <person name="Shen H."/>
            <person name="Wang Q."/>
            <person name="Watt J."/>
            <person name="Xi L."/>
            <person name="Xin Y."/>
            <person name="Zhou J."/>
            <person name="Deng J."/>
            <person name="Jiang H."/>
            <person name="Liu Y."/>
            <person name="Qu J."/>
            <person name="Song X.-Z."/>
            <person name="Zhang L."/>
            <person name="Villasana D."/>
            <person name="Johnson A."/>
            <person name="Liu J."/>
            <person name="Liyanage D."/>
            <person name="Lorensuhewa L."/>
            <person name="Robinson T."/>
            <person name="Song A."/>
            <person name="Song B.-B."/>
            <person name="Dinh H."/>
            <person name="Thornton R."/>
            <person name="Coyle M."/>
            <person name="Francisco L."/>
            <person name="Jackson L."/>
            <person name="Javaid M."/>
            <person name="Korchina V."/>
            <person name="Kovar C."/>
            <person name="Mata R."/>
            <person name="Mathew T."/>
            <person name="Ngo R."/>
            <person name="Nguyen L."/>
            <person name="Nguyen N."/>
            <person name="Okwuonu G."/>
            <person name="Ongeri F."/>
            <person name="Pham C."/>
            <person name="Simmons D."/>
            <person name="Wilczek-Boney K."/>
            <person name="Hale W."/>
            <person name="Jakkamsetti A."/>
            <person name="Pham P."/>
            <person name="Ruth R."/>
            <person name="San Lucas F."/>
            <person name="Warren J."/>
            <person name="Zhang J."/>
            <person name="Zhao Z."/>
            <person name="Zhou C."/>
            <person name="Zhu D."/>
            <person name="Lee S."/>
            <person name="Bess C."/>
            <person name="Blankenburg K."/>
            <person name="Forbes L."/>
            <person name="Fu Q."/>
            <person name="Gubbala S."/>
            <person name="Hirani K."/>
            <person name="Jayaseelan J.C."/>
            <person name="Lara F."/>
            <person name="Munidasa M."/>
            <person name="Palculict T."/>
            <person name="Patil S."/>
            <person name="Pu L.-L."/>
            <person name="Saada N."/>
            <person name="Tang L."/>
            <person name="Weissenberger G."/>
            <person name="Zhu Y."/>
            <person name="Hemphill L."/>
            <person name="Shang Y."/>
            <person name="Youmans B."/>
            <person name="Ayvaz T."/>
            <person name="Ross M."/>
            <person name="Santibanez J."/>
            <person name="Aqrawi P."/>
            <person name="Gross S."/>
            <person name="Joshi V."/>
            <person name="Fowler G."/>
            <person name="Nazareth L."/>
            <person name="Reid J."/>
            <person name="Worley K."/>
            <person name="Petrosino J."/>
            <person name="Highlander S."/>
            <person name="Gibbs R."/>
        </authorList>
    </citation>
    <scope>NUCLEOTIDE SEQUENCE [LARGE SCALE GENOMIC DNA]</scope>
    <source>
        <strain evidence="1">ATCC 33269</strain>
    </source>
</reference>
<dbReference type="EMBL" id="AEPE02000002">
    <property type="protein sequence ID" value="EFZ38012.1"/>
    <property type="molecule type" value="Genomic_DNA"/>
</dbReference>
<gene>
    <name evidence="1" type="ORF">HMPREF0663_10381</name>
</gene>
<sequence>MCGRHAIYCVLPASYRYNITRCYRYQKNFCILFLYPICFNK</sequence>
<proteinExistence type="predicted"/>
<comment type="caution">
    <text evidence="1">The sequence shown here is derived from an EMBL/GenBank/DDBJ whole genome shotgun (WGS) entry which is preliminary data.</text>
</comment>
<dbReference type="HOGENOM" id="CLU_3274650_0_0_10"/>
<organism evidence="1 2">
    <name type="scientific">Hoylesella oralis ATCC 33269</name>
    <dbReference type="NCBI Taxonomy" id="873533"/>
    <lineage>
        <taxon>Bacteria</taxon>
        <taxon>Pseudomonadati</taxon>
        <taxon>Bacteroidota</taxon>
        <taxon>Bacteroidia</taxon>
        <taxon>Bacteroidales</taxon>
        <taxon>Prevotellaceae</taxon>
        <taxon>Hoylesella</taxon>
    </lineage>
</organism>
<evidence type="ECO:0000313" key="2">
    <source>
        <dbReference type="Proteomes" id="UP000005580"/>
    </source>
</evidence>
<dbReference type="Proteomes" id="UP000005580">
    <property type="component" value="Unassembled WGS sequence"/>
</dbReference>
<keyword evidence="2" id="KW-1185">Reference proteome</keyword>
<accession>E7RMN1</accession>